<dbReference type="Pfam" id="PF01408">
    <property type="entry name" value="GFO_IDH_MocA"/>
    <property type="match status" value="1"/>
</dbReference>
<dbReference type="Pfam" id="PF22725">
    <property type="entry name" value="GFO_IDH_MocA_C3"/>
    <property type="match status" value="1"/>
</dbReference>
<dbReference type="InterPro" id="IPR000683">
    <property type="entry name" value="Gfo/Idh/MocA-like_OxRdtase_N"/>
</dbReference>
<evidence type="ECO:0000313" key="5">
    <source>
        <dbReference type="EMBL" id="PWJ55826.1"/>
    </source>
</evidence>
<dbReference type="Proteomes" id="UP000245469">
    <property type="component" value="Unassembled WGS sequence"/>
</dbReference>
<dbReference type="PANTHER" id="PTHR22604">
    <property type="entry name" value="OXIDOREDUCTASES"/>
    <property type="match status" value="1"/>
</dbReference>
<dbReference type="SUPFAM" id="SSF51735">
    <property type="entry name" value="NAD(P)-binding Rossmann-fold domains"/>
    <property type="match status" value="1"/>
</dbReference>
<keyword evidence="2" id="KW-0560">Oxidoreductase</keyword>
<accession>A0A316ADH5</accession>
<dbReference type="SUPFAM" id="SSF55347">
    <property type="entry name" value="Glyceraldehyde-3-phosphate dehydrogenase-like, C-terminal domain"/>
    <property type="match status" value="1"/>
</dbReference>
<reference evidence="5 6" key="1">
    <citation type="submission" date="2018-03" db="EMBL/GenBank/DDBJ databases">
        <title>Genomic Encyclopedia of Archaeal and Bacterial Type Strains, Phase II (KMG-II): from individual species to whole genera.</title>
        <authorList>
            <person name="Goeker M."/>
        </authorList>
    </citation>
    <scope>NUCLEOTIDE SEQUENCE [LARGE SCALE GENOMIC DNA]</scope>
    <source>
        <strain evidence="5 6">DSM 44889</strain>
    </source>
</reference>
<evidence type="ECO:0000259" key="3">
    <source>
        <dbReference type="Pfam" id="PF01408"/>
    </source>
</evidence>
<comment type="similarity">
    <text evidence="1">Belongs to the Gfo/Idh/MocA family.</text>
</comment>
<organism evidence="5 6">
    <name type="scientific">Quadrisphaera granulorum</name>
    <dbReference type="NCBI Taxonomy" id="317664"/>
    <lineage>
        <taxon>Bacteria</taxon>
        <taxon>Bacillati</taxon>
        <taxon>Actinomycetota</taxon>
        <taxon>Actinomycetes</taxon>
        <taxon>Kineosporiales</taxon>
        <taxon>Kineosporiaceae</taxon>
        <taxon>Quadrisphaera</taxon>
    </lineage>
</organism>
<evidence type="ECO:0000256" key="1">
    <source>
        <dbReference type="ARBA" id="ARBA00010928"/>
    </source>
</evidence>
<dbReference type="OrthoDB" id="9815825at2"/>
<comment type="caution">
    <text evidence="5">The sequence shown here is derived from an EMBL/GenBank/DDBJ whole genome shotgun (WGS) entry which is preliminary data.</text>
</comment>
<protein>
    <submittedName>
        <fullName evidence="5">Putative dehydrogenase</fullName>
    </submittedName>
</protein>
<dbReference type="PANTHER" id="PTHR22604:SF105">
    <property type="entry name" value="TRANS-1,2-DIHYDROBENZENE-1,2-DIOL DEHYDROGENASE"/>
    <property type="match status" value="1"/>
</dbReference>
<dbReference type="RefSeq" id="WP_109772875.1">
    <property type="nucleotide sequence ID" value="NZ_QGDQ01000002.1"/>
</dbReference>
<evidence type="ECO:0000256" key="2">
    <source>
        <dbReference type="ARBA" id="ARBA00023002"/>
    </source>
</evidence>
<evidence type="ECO:0000259" key="4">
    <source>
        <dbReference type="Pfam" id="PF22725"/>
    </source>
</evidence>
<feature type="domain" description="GFO/IDH/MocA-like oxidoreductase" evidence="4">
    <location>
        <begin position="147"/>
        <end position="263"/>
    </location>
</feature>
<dbReference type="InterPro" id="IPR036291">
    <property type="entry name" value="NAD(P)-bd_dom_sf"/>
</dbReference>
<keyword evidence="6" id="KW-1185">Reference proteome</keyword>
<dbReference type="GO" id="GO:0000166">
    <property type="term" value="F:nucleotide binding"/>
    <property type="evidence" value="ECO:0007669"/>
    <property type="project" value="InterPro"/>
</dbReference>
<dbReference type="GO" id="GO:0016491">
    <property type="term" value="F:oxidoreductase activity"/>
    <property type="evidence" value="ECO:0007669"/>
    <property type="project" value="UniProtKB-KW"/>
</dbReference>
<name>A0A316ADH5_9ACTN</name>
<feature type="domain" description="Gfo/Idh/MocA-like oxidoreductase N-terminal" evidence="3">
    <location>
        <begin position="13"/>
        <end position="136"/>
    </location>
</feature>
<dbReference type="EMBL" id="QGDQ01000002">
    <property type="protein sequence ID" value="PWJ55826.1"/>
    <property type="molecule type" value="Genomic_DNA"/>
</dbReference>
<dbReference type="InterPro" id="IPR050984">
    <property type="entry name" value="Gfo/Idh/MocA_domain"/>
</dbReference>
<dbReference type="AlphaFoldDB" id="A0A316ADH5"/>
<evidence type="ECO:0000313" key="6">
    <source>
        <dbReference type="Proteomes" id="UP000245469"/>
    </source>
</evidence>
<dbReference type="Gene3D" id="3.30.360.10">
    <property type="entry name" value="Dihydrodipicolinate Reductase, domain 2"/>
    <property type="match status" value="1"/>
</dbReference>
<dbReference type="InterPro" id="IPR055170">
    <property type="entry name" value="GFO_IDH_MocA-like_dom"/>
</dbReference>
<proteinExistence type="inferred from homology"/>
<dbReference type="Gene3D" id="3.40.50.720">
    <property type="entry name" value="NAD(P)-binding Rossmann-like Domain"/>
    <property type="match status" value="1"/>
</dbReference>
<sequence length="355" mass="36816">MSDESTTRTTNVRWGVLATGGIAATVSGDIALVPGAELAAVASRDAGRAAAFAREHGFARSYGSYRELIEAGADRSSEAGLDVVYIATPHAQHVALARACVEAGLPVLVEKPVGCTAAATRGLAELARERGVFVMEALWARFQPNHVRLRELLASGVIGEVRSVAGDLGFALPYDPAHRLWDPKQGGGTLLDTGVYPVSFAQGIFGGSPQAVHTVGVLAENGVDAEASLLLDWGGGRSARLGSTLLAHAGGAGTITGTKGRIEVAGPLHKPSRLQVWADGARRDDEPSEVVELPVQPTGSRGYAPMVEHVHECLAAGLVESPVMPMTDSVAVAEVLDTALDALGAVHRDDDTAFA</sequence>
<gene>
    <name evidence="5" type="ORF">BXY45_102192</name>
</gene>